<reference evidence="2 3" key="1">
    <citation type="journal article" date="2015" name="Nature">
        <title>rRNA introns, odd ribosomes, and small enigmatic genomes across a large radiation of phyla.</title>
        <authorList>
            <person name="Brown C.T."/>
            <person name="Hug L.A."/>
            <person name="Thomas B.C."/>
            <person name="Sharon I."/>
            <person name="Castelle C.J."/>
            <person name="Singh A."/>
            <person name="Wilkins M.J."/>
            <person name="Williams K.H."/>
            <person name="Banfield J.F."/>
        </authorList>
    </citation>
    <scope>NUCLEOTIDE SEQUENCE [LARGE SCALE GENOMIC DNA]</scope>
</reference>
<feature type="transmembrane region" description="Helical" evidence="1">
    <location>
        <begin position="79"/>
        <end position="99"/>
    </location>
</feature>
<evidence type="ECO:0000313" key="2">
    <source>
        <dbReference type="EMBL" id="KKS86473.1"/>
    </source>
</evidence>
<dbReference type="Pfam" id="PF18895">
    <property type="entry name" value="T4SS_pilin"/>
    <property type="match status" value="1"/>
</dbReference>
<sequence length="126" mass="13239">MTGLLVATAGITNPVLPTLGQGPGLPIVGNIVSGLIGIFMLIGLIMAFFHLIFGAIRWITASGDKTQLQNAQERMTQAIVGLILLAAVWAIVVMASNFLGFQQDAGVKSPIKFILPQLGQPKSTTP</sequence>
<evidence type="ECO:0000256" key="1">
    <source>
        <dbReference type="SAM" id="Phobius"/>
    </source>
</evidence>
<comment type="caution">
    <text evidence="2">The sequence shown here is derived from an EMBL/GenBank/DDBJ whole genome shotgun (WGS) entry which is preliminary data.</text>
</comment>
<dbReference type="GO" id="GO:0016020">
    <property type="term" value="C:membrane"/>
    <property type="evidence" value="ECO:0007669"/>
    <property type="project" value="InterPro"/>
</dbReference>
<keyword evidence="1" id="KW-0812">Transmembrane</keyword>
<gene>
    <name evidence="2" type="ORF">UV61_C0010G0024</name>
</gene>
<dbReference type="InterPro" id="IPR034804">
    <property type="entry name" value="SQR/QFR_C/D"/>
</dbReference>
<organism evidence="2 3">
    <name type="scientific">Candidatus Gottesmanbacteria bacterium GW2011_GWB1_43_11</name>
    <dbReference type="NCBI Taxonomy" id="1618446"/>
    <lineage>
        <taxon>Bacteria</taxon>
        <taxon>Candidatus Gottesmaniibacteriota</taxon>
    </lineage>
</organism>
<proteinExistence type="predicted"/>
<evidence type="ECO:0000313" key="3">
    <source>
        <dbReference type="Proteomes" id="UP000034050"/>
    </source>
</evidence>
<dbReference type="STRING" id="1618446.UV61_C0010G0024"/>
<dbReference type="InterPro" id="IPR043993">
    <property type="entry name" value="T4SS_pilin"/>
</dbReference>
<name>A0A0G1FHY9_9BACT</name>
<protein>
    <submittedName>
        <fullName evidence="2">Uncharacterized protein</fullName>
    </submittedName>
</protein>
<dbReference type="AlphaFoldDB" id="A0A0G1FHY9"/>
<keyword evidence="1" id="KW-1133">Transmembrane helix</keyword>
<dbReference type="SUPFAM" id="SSF81343">
    <property type="entry name" value="Fumarate reductase respiratory complex transmembrane subunits"/>
    <property type="match status" value="1"/>
</dbReference>
<dbReference type="EMBL" id="LCFD01000010">
    <property type="protein sequence ID" value="KKS86473.1"/>
    <property type="molecule type" value="Genomic_DNA"/>
</dbReference>
<accession>A0A0G1FHY9</accession>
<keyword evidence="1" id="KW-0472">Membrane</keyword>
<dbReference type="Proteomes" id="UP000034050">
    <property type="component" value="Unassembled WGS sequence"/>
</dbReference>
<feature type="transmembrane region" description="Helical" evidence="1">
    <location>
        <begin position="36"/>
        <end position="59"/>
    </location>
</feature>